<feature type="region of interest" description="Disordered" evidence="1">
    <location>
        <begin position="187"/>
        <end position="228"/>
    </location>
</feature>
<dbReference type="Proteomes" id="UP000694888">
    <property type="component" value="Unplaced"/>
</dbReference>
<dbReference type="RefSeq" id="XP_012939007.1">
    <property type="nucleotide sequence ID" value="XM_013083553.2"/>
</dbReference>
<proteinExistence type="predicted"/>
<protein>
    <submittedName>
        <fullName evidence="3">Coiled-coil domain-containing protein 189</fullName>
    </submittedName>
</protein>
<evidence type="ECO:0000256" key="1">
    <source>
        <dbReference type="SAM" id="MobiDB-lite"/>
    </source>
</evidence>
<evidence type="ECO:0000313" key="3">
    <source>
        <dbReference type="RefSeq" id="XP_012939007.1"/>
    </source>
</evidence>
<accession>A0ABM1A1N0</accession>
<keyword evidence="2" id="KW-1185">Reference proteome</keyword>
<evidence type="ECO:0000313" key="2">
    <source>
        <dbReference type="Proteomes" id="UP000694888"/>
    </source>
</evidence>
<feature type="compositionally biased region" description="Basic and acidic residues" evidence="1">
    <location>
        <begin position="273"/>
        <end position="282"/>
    </location>
</feature>
<organism evidence="2 3">
    <name type="scientific">Aplysia californica</name>
    <name type="common">California sea hare</name>
    <dbReference type="NCBI Taxonomy" id="6500"/>
    <lineage>
        <taxon>Eukaryota</taxon>
        <taxon>Metazoa</taxon>
        <taxon>Spiralia</taxon>
        <taxon>Lophotrochozoa</taxon>
        <taxon>Mollusca</taxon>
        <taxon>Gastropoda</taxon>
        <taxon>Heterobranchia</taxon>
        <taxon>Euthyneura</taxon>
        <taxon>Tectipleura</taxon>
        <taxon>Aplysiida</taxon>
        <taxon>Aplysioidea</taxon>
        <taxon>Aplysiidae</taxon>
        <taxon>Aplysia</taxon>
    </lineage>
</organism>
<sequence>MILTDVQKTVEEPADKVPKINQPKRHKAKIAVWADLSVDAVDRLNESLNADHIKQVLADIFMLDNYKDSLKIGIIMDLYYYTLQYARQQSFSPEKTSAFFSIIKKVFEVCIETPFGNLDHTFEYFKDLIHCHSVNRPPYSIELFTPDEVRKITEYTINTFFRHFKMYKYAFTPMVRLDLAISYVGMPPSPPPSEADGQDAETTPGGDETPQNDDAKEEEIDEERQAAREELKSIVKNFLTTESKKIEGSVDQQVKTAVEALNNKIDQITDAAPKAEGKGKKK</sequence>
<dbReference type="PANTHER" id="PTHR28457:SF1">
    <property type="entry name" value="CILIA- AND FLAGELLA-ASSOCIATED PROTEIN 119"/>
    <property type="match status" value="1"/>
</dbReference>
<gene>
    <name evidence="3" type="primary">LOC101847193</name>
</gene>
<dbReference type="Pfam" id="PF14769">
    <property type="entry name" value="CLAMP"/>
    <property type="match status" value="1"/>
</dbReference>
<reference evidence="3" key="1">
    <citation type="submission" date="2025-08" db="UniProtKB">
        <authorList>
            <consortium name="RefSeq"/>
        </authorList>
    </citation>
    <scope>IDENTIFICATION</scope>
</reference>
<dbReference type="GeneID" id="101847193"/>
<feature type="region of interest" description="Disordered" evidence="1">
    <location>
        <begin position="262"/>
        <end position="282"/>
    </location>
</feature>
<dbReference type="InterPro" id="IPR032727">
    <property type="entry name" value="CLAMP"/>
</dbReference>
<dbReference type="PANTHER" id="PTHR28457">
    <property type="entry name" value="COILED-COIL DOMAIN-CONTAINING PROTEIN 189"/>
    <property type="match status" value="1"/>
</dbReference>
<name>A0ABM1A1N0_APLCA</name>